<protein>
    <submittedName>
        <fullName evidence="1">Uncharacterized protein</fullName>
    </submittedName>
</protein>
<dbReference type="OrthoDB" id="7834086at2"/>
<gene>
    <name evidence="1" type="ORF">DRV85_03495</name>
</gene>
<organism evidence="1 2">
    <name type="scientific">Rhodosalinus halophilus</name>
    <dbReference type="NCBI Taxonomy" id="2259333"/>
    <lineage>
        <taxon>Bacteria</taxon>
        <taxon>Pseudomonadati</taxon>
        <taxon>Pseudomonadota</taxon>
        <taxon>Alphaproteobacteria</taxon>
        <taxon>Rhodobacterales</taxon>
        <taxon>Paracoccaceae</taxon>
        <taxon>Rhodosalinus</taxon>
    </lineage>
</organism>
<dbReference type="Proteomes" id="UP000253370">
    <property type="component" value="Unassembled WGS sequence"/>
</dbReference>
<accession>A0A365UCQ8</accession>
<name>A0A365UCQ8_9RHOB</name>
<keyword evidence="2" id="KW-1185">Reference proteome</keyword>
<dbReference type="AlphaFoldDB" id="A0A365UCQ8"/>
<sequence length="167" mass="18722">MKLYVQNPSTFFVQRAYELYNSVRNTDLPQKAGVKYGIDDSTWTKLIETTKAKLLDMAKGDKNLVPRDENGLCIYASVVAAKFFVLRNHILDTHVVRVDGKSDHYYAVAAFGGPPIICDLTCRQFGGPKYFVGTLAELKPSAKQVQAMGSNLYEIYKLGTQTRQFVV</sequence>
<dbReference type="RefSeq" id="WP_113288048.1">
    <property type="nucleotide sequence ID" value="NZ_QNTQ01000002.1"/>
</dbReference>
<dbReference type="EMBL" id="QNTQ01000002">
    <property type="protein sequence ID" value="RBI87200.1"/>
    <property type="molecule type" value="Genomic_DNA"/>
</dbReference>
<evidence type="ECO:0000313" key="2">
    <source>
        <dbReference type="Proteomes" id="UP000253370"/>
    </source>
</evidence>
<evidence type="ECO:0000313" key="1">
    <source>
        <dbReference type="EMBL" id="RBI87200.1"/>
    </source>
</evidence>
<comment type="caution">
    <text evidence="1">The sequence shown here is derived from an EMBL/GenBank/DDBJ whole genome shotgun (WGS) entry which is preliminary data.</text>
</comment>
<reference evidence="1 2" key="1">
    <citation type="submission" date="2018-07" db="EMBL/GenBank/DDBJ databases">
        <title>Rhodosalinus sp. strain E84T genomic sequence and assembly.</title>
        <authorList>
            <person name="Liu Z.-W."/>
            <person name="Lu D.-C."/>
        </authorList>
    </citation>
    <scope>NUCLEOTIDE SEQUENCE [LARGE SCALE GENOMIC DNA]</scope>
    <source>
        <strain evidence="1 2">E84</strain>
    </source>
</reference>
<proteinExistence type="predicted"/>